<keyword evidence="3" id="KW-1185">Reference proteome</keyword>
<evidence type="ECO:0000313" key="2">
    <source>
        <dbReference type="EMBL" id="GAU34670.1"/>
    </source>
</evidence>
<dbReference type="EMBL" id="DF973563">
    <property type="protein sequence ID" value="GAU34670.1"/>
    <property type="molecule type" value="Genomic_DNA"/>
</dbReference>
<feature type="region of interest" description="Disordered" evidence="1">
    <location>
        <begin position="99"/>
        <end position="120"/>
    </location>
</feature>
<dbReference type="OrthoDB" id="1936793at2759"/>
<dbReference type="AlphaFoldDB" id="A0A2Z6NE47"/>
<dbReference type="Proteomes" id="UP000242715">
    <property type="component" value="Unassembled WGS sequence"/>
</dbReference>
<accession>A0A2Z6NE47</accession>
<gene>
    <name evidence="2" type="ORF">TSUD_67200</name>
</gene>
<protein>
    <submittedName>
        <fullName evidence="2">Uncharacterized protein</fullName>
    </submittedName>
</protein>
<name>A0A2Z6NE47_TRISU</name>
<reference evidence="3" key="1">
    <citation type="journal article" date="2017" name="Front. Plant Sci.">
        <title>Climate Clever Clovers: New Paradigm to Reduce the Environmental Footprint of Ruminants by Breeding Low Methanogenic Forages Utilizing Haplotype Variation.</title>
        <authorList>
            <person name="Kaur P."/>
            <person name="Appels R."/>
            <person name="Bayer P.E."/>
            <person name="Keeble-Gagnere G."/>
            <person name="Wang J."/>
            <person name="Hirakawa H."/>
            <person name="Shirasawa K."/>
            <person name="Vercoe P."/>
            <person name="Stefanova K."/>
            <person name="Durmic Z."/>
            <person name="Nichols P."/>
            <person name="Revell C."/>
            <person name="Isobe S.N."/>
            <person name="Edwards D."/>
            <person name="Erskine W."/>
        </authorList>
    </citation>
    <scope>NUCLEOTIDE SEQUENCE [LARGE SCALE GENOMIC DNA]</scope>
    <source>
        <strain evidence="3">cv. Daliak</strain>
    </source>
</reference>
<organism evidence="2 3">
    <name type="scientific">Trifolium subterraneum</name>
    <name type="common">Subterranean clover</name>
    <dbReference type="NCBI Taxonomy" id="3900"/>
    <lineage>
        <taxon>Eukaryota</taxon>
        <taxon>Viridiplantae</taxon>
        <taxon>Streptophyta</taxon>
        <taxon>Embryophyta</taxon>
        <taxon>Tracheophyta</taxon>
        <taxon>Spermatophyta</taxon>
        <taxon>Magnoliopsida</taxon>
        <taxon>eudicotyledons</taxon>
        <taxon>Gunneridae</taxon>
        <taxon>Pentapetalae</taxon>
        <taxon>rosids</taxon>
        <taxon>fabids</taxon>
        <taxon>Fabales</taxon>
        <taxon>Fabaceae</taxon>
        <taxon>Papilionoideae</taxon>
        <taxon>50 kb inversion clade</taxon>
        <taxon>NPAAA clade</taxon>
        <taxon>Hologalegina</taxon>
        <taxon>IRL clade</taxon>
        <taxon>Trifolieae</taxon>
        <taxon>Trifolium</taxon>
    </lineage>
</organism>
<sequence>MRRFLLKNASLYTRNLLHHSSSTTAPLAVSSHSRFCLFSSNTKPATIEKPSIKGSAPIEIEDVDNKEFKAMLDKYFKDRDEQMLPEIMEAILKRRLSGKHEDTDDELLGELADRKPIDDVEDEDFENDFEEMHETDDEIDDLYNARDIVMERMVKR</sequence>
<proteinExistence type="predicted"/>
<evidence type="ECO:0000256" key="1">
    <source>
        <dbReference type="SAM" id="MobiDB-lite"/>
    </source>
</evidence>
<evidence type="ECO:0000313" key="3">
    <source>
        <dbReference type="Proteomes" id="UP000242715"/>
    </source>
</evidence>